<reference evidence="3" key="1">
    <citation type="submission" date="2021-01" db="EMBL/GenBank/DDBJ databases">
        <authorList>
            <consortium name="Genoscope - CEA"/>
            <person name="William W."/>
        </authorList>
    </citation>
    <scope>NUCLEOTIDE SEQUENCE</scope>
</reference>
<feature type="transmembrane region" description="Helical" evidence="2">
    <location>
        <begin position="25"/>
        <end position="43"/>
    </location>
</feature>
<dbReference type="EMBL" id="CAJJDO010000008">
    <property type="protein sequence ID" value="CAD8139835.1"/>
    <property type="molecule type" value="Genomic_DNA"/>
</dbReference>
<sequence length="236" mass="27896">MLATFNLAYIQREINSTIQLKLSKLMFAGLIFFFTVVFILNYIDYFIQQDNYHLCQGYFKQLLIAQFFNVITTVSFLLQGLFLLQIKQFTRQINKNIKNLQNLNDETEKIIKVIKKRLSQIWILVIINIIGSFVSFVQNIYFVLMNEILRNQSERYTCYYVKIEDDPTLSNIINTTLELSEKMLSFFLPYFAALIIFWPNKIKNQISDSRQDSVEITVETYVIHTPELLDQSSSRE</sequence>
<accession>A0A8S1SH48</accession>
<protein>
    <recommendedName>
        <fullName evidence="5">Transmembrane protein</fullName>
    </recommendedName>
</protein>
<proteinExistence type="predicted"/>
<keyword evidence="2" id="KW-0812">Transmembrane</keyword>
<feature type="transmembrane region" description="Helical" evidence="2">
    <location>
        <begin position="183"/>
        <end position="200"/>
    </location>
</feature>
<dbReference type="AlphaFoldDB" id="A0A8S1SH48"/>
<feature type="transmembrane region" description="Helical" evidence="2">
    <location>
        <begin position="63"/>
        <end position="84"/>
    </location>
</feature>
<dbReference type="Proteomes" id="UP000689195">
    <property type="component" value="Unassembled WGS sequence"/>
</dbReference>
<evidence type="ECO:0008006" key="5">
    <source>
        <dbReference type="Google" id="ProtNLM"/>
    </source>
</evidence>
<gene>
    <name evidence="3" type="ORF">PPENT_87.1.T0080318</name>
</gene>
<keyword evidence="2" id="KW-1133">Transmembrane helix</keyword>
<feature type="coiled-coil region" evidence="1">
    <location>
        <begin position="86"/>
        <end position="117"/>
    </location>
</feature>
<evidence type="ECO:0000313" key="3">
    <source>
        <dbReference type="EMBL" id="CAD8139835.1"/>
    </source>
</evidence>
<feature type="transmembrane region" description="Helical" evidence="2">
    <location>
        <begin position="121"/>
        <end position="144"/>
    </location>
</feature>
<comment type="caution">
    <text evidence="3">The sequence shown here is derived from an EMBL/GenBank/DDBJ whole genome shotgun (WGS) entry which is preliminary data.</text>
</comment>
<evidence type="ECO:0000313" key="4">
    <source>
        <dbReference type="Proteomes" id="UP000689195"/>
    </source>
</evidence>
<keyword evidence="1" id="KW-0175">Coiled coil</keyword>
<name>A0A8S1SH48_9CILI</name>
<keyword evidence="4" id="KW-1185">Reference proteome</keyword>
<keyword evidence="2" id="KW-0472">Membrane</keyword>
<organism evidence="3 4">
    <name type="scientific">Paramecium pentaurelia</name>
    <dbReference type="NCBI Taxonomy" id="43138"/>
    <lineage>
        <taxon>Eukaryota</taxon>
        <taxon>Sar</taxon>
        <taxon>Alveolata</taxon>
        <taxon>Ciliophora</taxon>
        <taxon>Intramacronucleata</taxon>
        <taxon>Oligohymenophorea</taxon>
        <taxon>Peniculida</taxon>
        <taxon>Parameciidae</taxon>
        <taxon>Paramecium</taxon>
    </lineage>
</organism>
<evidence type="ECO:0000256" key="2">
    <source>
        <dbReference type="SAM" id="Phobius"/>
    </source>
</evidence>
<dbReference type="OrthoDB" id="309119at2759"/>
<evidence type="ECO:0000256" key="1">
    <source>
        <dbReference type="SAM" id="Coils"/>
    </source>
</evidence>